<gene>
    <name evidence="1" type="ORF">PLEPLA_LOCUS46380</name>
</gene>
<evidence type="ECO:0000313" key="2">
    <source>
        <dbReference type="Proteomes" id="UP001153269"/>
    </source>
</evidence>
<accession>A0A9N7ZBS9</accession>
<organism evidence="1 2">
    <name type="scientific">Pleuronectes platessa</name>
    <name type="common">European plaice</name>
    <dbReference type="NCBI Taxonomy" id="8262"/>
    <lineage>
        <taxon>Eukaryota</taxon>
        <taxon>Metazoa</taxon>
        <taxon>Chordata</taxon>
        <taxon>Craniata</taxon>
        <taxon>Vertebrata</taxon>
        <taxon>Euteleostomi</taxon>
        <taxon>Actinopterygii</taxon>
        <taxon>Neopterygii</taxon>
        <taxon>Teleostei</taxon>
        <taxon>Neoteleostei</taxon>
        <taxon>Acanthomorphata</taxon>
        <taxon>Carangaria</taxon>
        <taxon>Pleuronectiformes</taxon>
        <taxon>Pleuronectoidei</taxon>
        <taxon>Pleuronectidae</taxon>
        <taxon>Pleuronectes</taxon>
    </lineage>
</organism>
<evidence type="ECO:0000313" key="1">
    <source>
        <dbReference type="EMBL" id="CAB1458550.1"/>
    </source>
</evidence>
<dbReference type="EMBL" id="CADEAL010004392">
    <property type="protein sequence ID" value="CAB1458550.1"/>
    <property type="molecule type" value="Genomic_DNA"/>
</dbReference>
<proteinExistence type="predicted"/>
<keyword evidence="2" id="KW-1185">Reference proteome</keyword>
<comment type="caution">
    <text evidence="1">The sequence shown here is derived from an EMBL/GenBank/DDBJ whole genome shotgun (WGS) entry which is preliminary data.</text>
</comment>
<dbReference type="AlphaFoldDB" id="A0A9N7ZBS9"/>
<dbReference type="Proteomes" id="UP001153269">
    <property type="component" value="Unassembled WGS sequence"/>
</dbReference>
<sequence length="179" mass="19203">MLLCCKCGCCKELWDAAPPVMRGGRDQLSSCRSVPGTHGDTPGQTHRSCDVTLQEEAQTNTWEELECLQVDLSRGGEQGPSGGGVSEAGVGLGGGGACGLPAAGSSCYSCSSRTVLHARLLTHGSSCCSSLHLDTSAPRTHLRHRKRPECRVLSSFRDLLLRFVRFLDDELIHLHVQLT</sequence>
<name>A0A9N7ZBS9_PLEPL</name>
<reference evidence="1" key="1">
    <citation type="submission" date="2020-03" db="EMBL/GenBank/DDBJ databases">
        <authorList>
            <person name="Weist P."/>
        </authorList>
    </citation>
    <scope>NUCLEOTIDE SEQUENCE</scope>
</reference>
<protein>
    <submittedName>
        <fullName evidence="1">Uncharacterized protein</fullName>
    </submittedName>
</protein>